<keyword evidence="2 5" id="KW-0732">Signal</keyword>
<dbReference type="EMBL" id="CAACVG010007107">
    <property type="protein sequence ID" value="VEN43685.1"/>
    <property type="molecule type" value="Genomic_DNA"/>
</dbReference>
<dbReference type="Proteomes" id="UP000410492">
    <property type="component" value="Unassembled WGS sequence"/>
</dbReference>
<keyword evidence="7" id="KW-1185">Reference proteome</keyword>
<evidence type="ECO:0000313" key="7">
    <source>
        <dbReference type="Proteomes" id="UP000410492"/>
    </source>
</evidence>
<evidence type="ECO:0000256" key="2">
    <source>
        <dbReference type="ARBA" id="ARBA00022729"/>
    </source>
</evidence>
<dbReference type="InterPro" id="IPR032675">
    <property type="entry name" value="LRR_dom_sf"/>
</dbReference>
<evidence type="ECO:0008006" key="8">
    <source>
        <dbReference type="Google" id="ProtNLM"/>
    </source>
</evidence>
<dbReference type="PROSITE" id="PS51450">
    <property type="entry name" value="LRR"/>
    <property type="match status" value="1"/>
</dbReference>
<dbReference type="Pfam" id="PF13855">
    <property type="entry name" value="LRR_8"/>
    <property type="match status" value="1"/>
</dbReference>
<dbReference type="InterPro" id="IPR050541">
    <property type="entry name" value="LRR_TM_domain-containing"/>
</dbReference>
<keyword evidence="4" id="KW-0472">Membrane</keyword>
<dbReference type="AlphaFoldDB" id="A0A653C765"/>
<dbReference type="PANTHER" id="PTHR24369">
    <property type="entry name" value="ANTIGEN BSP, PUTATIVE-RELATED"/>
    <property type="match status" value="1"/>
</dbReference>
<sequence>MSCPLDMKFTAFLTCAVVYILLFVSCSCDAQPPKCSLKNKSLICSSIDDAFLFEDINELNVTNSYIPSLQPTFFERFPNLNKIVLKNVHLKEIEADTFSKLKALKYLDLGNNNLETFNMSESNRLEYLDLSDNNLQNLSFFDEVNSFNSLKYFDISNNYIKFLPKPLMQKLKTDPSFRLIPDGNPWNCNMSEWSGTLNQELIEWFYNRKPTANCQNGNDRLKLASTLEEETPDEEVTCPTPTCFTQCLFWFFGAIWMGIIIGNVCKIRKLLFSSTRHEDKTTQYGNLIYKQAYALLHSIASCRNDSILFTNR</sequence>
<evidence type="ECO:0000256" key="1">
    <source>
        <dbReference type="ARBA" id="ARBA00022614"/>
    </source>
</evidence>
<evidence type="ECO:0000256" key="3">
    <source>
        <dbReference type="ARBA" id="ARBA00022737"/>
    </source>
</evidence>
<dbReference type="SUPFAM" id="SSF52058">
    <property type="entry name" value="L domain-like"/>
    <property type="match status" value="1"/>
</dbReference>
<evidence type="ECO:0000256" key="5">
    <source>
        <dbReference type="SAM" id="SignalP"/>
    </source>
</evidence>
<keyword evidence="3" id="KW-0677">Repeat</keyword>
<feature type="chain" id="PRO_5025001505" description="LRRCT domain-containing protein" evidence="5">
    <location>
        <begin position="31"/>
        <end position="312"/>
    </location>
</feature>
<dbReference type="GO" id="GO:0005886">
    <property type="term" value="C:plasma membrane"/>
    <property type="evidence" value="ECO:0007669"/>
    <property type="project" value="TreeGrafter"/>
</dbReference>
<evidence type="ECO:0000313" key="6">
    <source>
        <dbReference type="EMBL" id="VEN43685.1"/>
    </source>
</evidence>
<accession>A0A653C765</accession>
<keyword evidence="4" id="KW-0812">Transmembrane</keyword>
<proteinExistence type="predicted"/>
<feature type="transmembrane region" description="Helical" evidence="4">
    <location>
        <begin position="248"/>
        <end position="267"/>
    </location>
</feature>
<gene>
    <name evidence="6" type="ORF">CALMAC_LOCUS6748</name>
</gene>
<dbReference type="Gene3D" id="3.80.10.10">
    <property type="entry name" value="Ribonuclease Inhibitor"/>
    <property type="match status" value="1"/>
</dbReference>
<dbReference type="PANTHER" id="PTHR24369:SF210">
    <property type="entry name" value="CHAOPTIN-RELATED"/>
    <property type="match status" value="1"/>
</dbReference>
<protein>
    <recommendedName>
        <fullName evidence="8">LRRCT domain-containing protein</fullName>
    </recommendedName>
</protein>
<name>A0A653C765_CALMS</name>
<keyword evidence="1" id="KW-0433">Leucine-rich repeat</keyword>
<dbReference type="OrthoDB" id="676979at2759"/>
<keyword evidence="4" id="KW-1133">Transmembrane helix</keyword>
<organism evidence="6 7">
    <name type="scientific">Callosobruchus maculatus</name>
    <name type="common">Southern cowpea weevil</name>
    <name type="synonym">Pulse bruchid</name>
    <dbReference type="NCBI Taxonomy" id="64391"/>
    <lineage>
        <taxon>Eukaryota</taxon>
        <taxon>Metazoa</taxon>
        <taxon>Ecdysozoa</taxon>
        <taxon>Arthropoda</taxon>
        <taxon>Hexapoda</taxon>
        <taxon>Insecta</taxon>
        <taxon>Pterygota</taxon>
        <taxon>Neoptera</taxon>
        <taxon>Endopterygota</taxon>
        <taxon>Coleoptera</taxon>
        <taxon>Polyphaga</taxon>
        <taxon>Cucujiformia</taxon>
        <taxon>Chrysomeloidea</taxon>
        <taxon>Chrysomelidae</taxon>
        <taxon>Bruchinae</taxon>
        <taxon>Bruchini</taxon>
        <taxon>Callosobruchus</taxon>
    </lineage>
</organism>
<feature type="signal peptide" evidence="5">
    <location>
        <begin position="1"/>
        <end position="30"/>
    </location>
</feature>
<evidence type="ECO:0000256" key="4">
    <source>
        <dbReference type="SAM" id="Phobius"/>
    </source>
</evidence>
<dbReference type="InterPro" id="IPR001611">
    <property type="entry name" value="Leu-rich_rpt"/>
</dbReference>
<reference evidence="6 7" key="1">
    <citation type="submission" date="2019-01" db="EMBL/GenBank/DDBJ databases">
        <authorList>
            <person name="Sayadi A."/>
        </authorList>
    </citation>
    <scope>NUCLEOTIDE SEQUENCE [LARGE SCALE GENOMIC DNA]</scope>
</reference>